<evidence type="ECO:0000313" key="4">
    <source>
        <dbReference type="Proteomes" id="UP000462152"/>
    </source>
</evidence>
<dbReference type="Pfam" id="PF14833">
    <property type="entry name" value="NAD_binding_11"/>
    <property type="match status" value="1"/>
</dbReference>
<dbReference type="InterPro" id="IPR029154">
    <property type="entry name" value="HIBADH-like_NADP-bd"/>
</dbReference>
<feature type="domain" description="6-phosphogluconate dehydrogenase NADP-binding" evidence="1">
    <location>
        <begin position="47"/>
        <end position="199"/>
    </location>
</feature>
<dbReference type="OrthoDB" id="9802489at2"/>
<dbReference type="InterPro" id="IPR029032">
    <property type="entry name" value="AhpD-like"/>
</dbReference>
<dbReference type="PANTHER" id="PTHR43060">
    <property type="entry name" value="3-HYDROXYISOBUTYRATE DEHYDROGENASE-LIKE 1, MITOCHONDRIAL-RELATED"/>
    <property type="match status" value="1"/>
</dbReference>
<dbReference type="AlphaFoldDB" id="A0A7K1LHH2"/>
<proteinExistence type="predicted"/>
<dbReference type="PANTHER" id="PTHR43060:SF15">
    <property type="entry name" value="3-HYDROXYISOBUTYRATE DEHYDROGENASE-LIKE 1, MITOCHONDRIAL-RELATED"/>
    <property type="match status" value="1"/>
</dbReference>
<protein>
    <submittedName>
        <fullName evidence="3">NAD-binding protein</fullName>
    </submittedName>
</protein>
<evidence type="ECO:0000259" key="2">
    <source>
        <dbReference type="Pfam" id="PF14833"/>
    </source>
</evidence>
<dbReference type="GO" id="GO:0050661">
    <property type="term" value="F:NADP binding"/>
    <property type="evidence" value="ECO:0007669"/>
    <property type="project" value="InterPro"/>
</dbReference>
<dbReference type="GO" id="GO:0051287">
    <property type="term" value="F:NAD binding"/>
    <property type="evidence" value="ECO:0007669"/>
    <property type="project" value="InterPro"/>
</dbReference>
<comment type="caution">
    <text evidence="3">The sequence shown here is derived from an EMBL/GenBank/DDBJ whole genome shotgun (WGS) entry which is preliminary data.</text>
</comment>
<reference evidence="3 4" key="1">
    <citation type="submission" date="2019-12" db="EMBL/GenBank/DDBJ databases">
        <authorList>
            <person name="Li J."/>
            <person name="Shi Y."/>
            <person name="Xu G."/>
            <person name="Xiao D."/>
            <person name="Ran X."/>
        </authorList>
    </citation>
    <scope>NUCLEOTIDE SEQUENCE [LARGE SCALE GENOMIC DNA]</scope>
    <source>
        <strain evidence="3 4">JCM 15915</strain>
    </source>
</reference>
<feature type="domain" description="3-hydroxyisobutyrate dehydrogenase-like NAD-binding" evidence="2">
    <location>
        <begin position="202"/>
        <end position="308"/>
    </location>
</feature>
<accession>A0A7K1LHH2</accession>
<dbReference type="Gene3D" id="1.10.1040.10">
    <property type="entry name" value="N-(1-d-carboxylethyl)-l-norvaline Dehydrogenase, domain 2"/>
    <property type="match status" value="1"/>
</dbReference>
<evidence type="ECO:0000313" key="3">
    <source>
        <dbReference type="EMBL" id="MUN54513.1"/>
    </source>
</evidence>
<dbReference type="Gene3D" id="1.20.1290.10">
    <property type="entry name" value="AhpD-like"/>
    <property type="match status" value="1"/>
</dbReference>
<dbReference type="InterPro" id="IPR006115">
    <property type="entry name" value="6PGDH_NADP-bd"/>
</dbReference>
<dbReference type="InterPro" id="IPR008927">
    <property type="entry name" value="6-PGluconate_DH-like_C_sf"/>
</dbReference>
<dbReference type="RefSeq" id="WP_129315163.1">
    <property type="nucleotide sequence ID" value="NZ_NOIQ01000004.1"/>
</dbReference>
<evidence type="ECO:0000259" key="1">
    <source>
        <dbReference type="Pfam" id="PF03446"/>
    </source>
</evidence>
<organism evidence="3 4">
    <name type="scientific">Rothia koreensis</name>
    <dbReference type="NCBI Taxonomy" id="592378"/>
    <lineage>
        <taxon>Bacteria</taxon>
        <taxon>Bacillati</taxon>
        <taxon>Actinomycetota</taxon>
        <taxon>Actinomycetes</taxon>
        <taxon>Micrococcales</taxon>
        <taxon>Micrococcaceae</taxon>
        <taxon>Rothia</taxon>
    </lineage>
</organism>
<dbReference type="Proteomes" id="UP000462152">
    <property type="component" value="Unassembled WGS sequence"/>
</dbReference>
<dbReference type="SUPFAM" id="SSF48179">
    <property type="entry name" value="6-phosphogluconate dehydrogenase C-terminal domain-like"/>
    <property type="match status" value="1"/>
</dbReference>
<dbReference type="SUPFAM" id="SSF69118">
    <property type="entry name" value="AhpD-like"/>
    <property type="match status" value="1"/>
</dbReference>
<dbReference type="Pfam" id="PF03446">
    <property type="entry name" value="NAD_binding_2"/>
    <property type="match status" value="1"/>
</dbReference>
<dbReference type="InterPro" id="IPR036291">
    <property type="entry name" value="NAD(P)-bd_dom_sf"/>
</dbReference>
<dbReference type="InterPro" id="IPR013328">
    <property type="entry name" value="6PGD_dom2"/>
</dbReference>
<keyword evidence="4" id="KW-1185">Reference proteome</keyword>
<gene>
    <name evidence="3" type="ORF">GMA10_04680</name>
</gene>
<name>A0A7K1LHH2_9MICC</name>
<dbReference type="EMBL" id="WOGT01000002">
    <property type="protein sequence ID" value="MUN54513.1"/>
    <property type="molecule type" value="Genomic_DNA"/>
</dbReference>
<dbReference type="Gene3D" id="3.40.50.720">
    <property type="entry name" value="NAD(P)-binding Rossmann-like Domain"/>
    <property type="match status" value="1"/>
</dbReference>
<dbReference type="SUPFAM" id="SSF51735">
    <property type="entry name" value="NAD(P)-binding Rossmann-fold domains"/>
    <property type="match status" value="1"/>
</dbReference>
<sequence>MPMVFTLIDCKRIIGIQGVIDAMRDREGELMPTGMNEKNAKTPVRAGVIGLGMIGGGVAANLAASTVPVSVYDVRADAIEGLDGVDTIASSPAEVARDSDVIIVAVVNAQQARDVLTGEEGILTGSSEGTIVVLVSTVSVPVVEDLAAECADHGVGFLDAGVTQAGEGKLVVMLGGDEDIVDRARPALEPFARELVYCGKQGTGMVTKLARNMITYGNWAVVREAVSLAKAGGVDPSTILGVVDAAAASGSSPTSLLRRQIEAQSIPAEQVVYADALAQKDLGAAQDFAGQAGVQTPIADVVRPKMAEVYGGVFDDELPTDPWERGVEMMQRVYGQHAPQVPRGTGAPAADDTVENLFARVWARGHLTTRDRRLLVLGATTMLGRQDLLETQLRGAIDNGELTVPQLREMEYFLNYYTGVQNGAGLLTVIEKLIAETAEKKHS</sequence>